<evidence type="ECO:0000256" key="3">
    <source>
        <dbReference type="ARBA" id="ARBA00022452"/>
    </source>
</evidence>
<comment type="caution">
    <text evidence="8">The sequence shown here is derived from an EMBL/GenBank/DDBJ whole genome shotgun (WGS) entry which is preliminary data.</text>
</comment>
<evidence type="ECO:0000256" key="6">
    <source>
        <dbReference type="ARBA" id="ARBA00023136"/>
    </source>
</evidence>
<evidence type="ECO:0000256" key="7">
    <source>
        <dbReference type="ARBA" id="ARBA00023237"/>
    </source>
</evidence>
<keyword evidence="3" id="KW-1134">Transmembrane beta strand</keyword>
<dbReference type="Pfam" id="PF03349">
    <property type="entry name" value="Toluene_X"/>
    <property type="match status" value="1"/>
</dbReference>
<evidence type="ECO:0000256" key="4">
    <source>
        <dbReference type="ARBA" id="ARBA00022692"/>
    </source>
</evidence>
<evidence type="ECO:0000313" key="8">
    <source>
        <dbReference type="EMBL" id="KJY66808.1"/>
    </source>
</evidence>
<accession>A0A837G283</accession>
<protein>
    <submittedName>
        <fullName evidence="8">Aromatic hydrocarbon degradation protein</fullName>
    </submittedName>
</protein>
<evidence type="ECO:0000256" key="1">
    <source>
        <dbReference type="ARBA" id="ARBA00004571"/>
    </source>
</evidence>
<dbReference type="PANTHER" id="PTHR35093:SF1">
    <property type="entry name" value="OUTER MEMBRANE LONG-CHAIN FATTY ACID RECEPTOR FADL FAMILY"/>
    <property type="match status" value="1"/>
</dbReference>
<dbReference type="GO" id="GO:0009279">
    <property type="term" value="C:cell outer membrane"/>
    <property type="evidence" value="ECO:0007669"/>
    <property type="project" value="UniProtKB-SubCell"/>
</dbReference>
<proteinExistence type="inferred from homology"/>
<comment type="similarity">
    <text evidence="2">Belongs to the OmpP1/FadL family.</text>
</comment>
<gene>
    <name evidence="8" type="ORF">TW71_24215</name>
</gene>
<evidence type="ECO:0000256" key="2">
    <source>
        <dbReference type="ARBA" id="ARBA00008163"/>
    </source>
</evidence>
<dbReference type="SUPFAM" id="SSF56935">
    <property type="entry name" value="Porins"/>
    <property type="match status" value="1"/>
</dbReference>
<sequence>MNKTRLFKKSLLAVTIATTTMASQQALAAGFQLNSQSATGLGRAFAGDAVIADNASAMARNAAAMALFDRTEVSLGFNIIDSEVDVKNSTFTTNGTALNALATDSTQSIEDTTNDATSFVPNLYVVHPVNEKFAVGLGIYSNFGTTNEFDDSWGAGTNVSHLGGALVTPGADAFGGTTNVTTTNFLFAGSYRINEQWSVGGGLDIIYGEGELKRQSPGTSSSINSLPLTSDLVNVDADGWAFGFNLGTVYEMDENNRFGLSYHYSPEKEVGGTVSYNADSNIGDLKIPLPDMFEFSGYHRIEDTSFAVHYSVQWIGWSAFDRLATTNGTEIKQYKWQDTFHYSIGGTYYINQNWEARIGYMFDEGVQDELTSVSVPDSDRQWFSAGATYHFNKDQTVDLGFTYLVGEDMKVSDNIAVNGTNVLTLDTTTKASAILFGVQYTHKF</sequence>
<dbReference type="PANTHER" id="PTHR35093">
    <property type="entry name" value="OUTER MEMBRANE PROTEIN NMB0088-RELATED"/>
    <property type="match status" value="1"/>
</dbReference>
<dbReference type="Gene3D" id="2.40.160.60">
    <property type="entry name" value="Outer membrane protein transport protein (OMPP1/FadL/TodX)"/>
    <property type="match status" value="1"/>
</dbReference>
<dbReference type="AlphaFoldDB" id="A0A837G283"/>
<dbReference type="GO" id="GO:0015483">
    <property type="term" value="F:long-chain fatty acid transporting porin activity"/>
    <property type="evidence" value="ECO:0007669"/>
    <property type="project" value="TreeGrafter"/>
</dbReference>
<name>A0A837G283_9VIBR</name>
<keyword evidence="7" id="KW-0998">Cell outer membrane</keyword>
<keyword evidence="5" id="KW-0732">Signal</keyword>
<dbReference type="InterPro" id="IPR005017">
    <property type="entry name" value="OMPP1/FadL/TodX"/>
</dbReference>
<keyword evidence="4" id="KW-0812">Transmembrane</keyword>
<reference evidence="8" key="1">
    <citation type="journal article" date="2015" name="BMC Genomics">
        <title>Genome mining reveals unlocked bioactive potential of marine Gram-negative bacteria.</title>
        <authorList>
            <person name="Machado H."/>
            <person name="Sonnenschein E.C."/>
            <person name="Melchiorsen J."/>
            <person name="Gram L."/>
        </authorList>
    </citation>
    <scope>NUCLEOTIDE SEQUENCE</scope>
    <source>
        <strain evidence="8">S2052</strain>
    </source>
</reference>
<comment type="subcellular location">
    <subcellularLocation>
        <location evidence="1">Cell outer membrane</location>
        <topology evidence="1">Multi-pass membrane protein</topology>
    </subcellularLocation>
</comment>
<keyword evidence="6" id="KW-0472">Membrane</keyword>
<evidence type="ECO:0000256" key="5">
    <source>
        <dbReference type="ARBA" id="ARBA00022729"/>
    </source>
</evidence>
<dbReference type="RefSeq" id="WP_019277857.1">
    <property type="nucleotide sequence ID" value="NZ_CP063051.1"/>
</dbReference>
<organism evidence="8">
    <name type="scientific">Vibrio coralliilyticus</name>
    <dbReference type="NCBI Taxonomy" id="190893"/>
    <lineage>
        <taxon>Bacteria</taxon>
        <taxon>Pseudomonadati</taxon>
        <taxon>Pseudomonadota</taxon>
        <taxon>Gammaproteobacteria</taxon>
        <taxon>Vibrionales</taxon>
        <taxon>Vibrionaceae</taxon>
        <taxon>Vibrio</taxon>
    </lineage>
</organism>
<dbReference type="EMBL" id="JXXR01000032">
    <property type="protein sequence ID" value="KJY66808.1"/>
    <property type="molecule type" value="Genomic_DNA"/>
</dbReference>